<dbReference type="GO" id="GO:0003677">
    <property type="term" value="F:DNA binding"/>
    <property type="evidence" value="ECO:0007669"/>
    <property type="project" value="UniProtKB-KW"/>
</dbReference>
<dbReference type="GO" id="GO:0003700">
    <property type="term" value="F:DNA-binding transcription factor activity"/>
    <property type="evidence" value="ECO:0007669"/>
    <property type="project" value="InterPro"/>
</dbReference>
<keyword evidence="8" id="KW-1185">Reference proteome</keyword>
<dbReference type="PROSITE" id="PS51152">
    <property type="entry name" value="NFYA_HAP2_2"/>
    <property type="match status" value="1"/>
</dbReference>
<dbReference type="AlphaFoldDB" id="A0AAD1XQE3"/>
<evidence type="ECO:0000313" key="7">
    <source>
        <dbReference type="EMBL" id="CAI2377203.1"/>
    </source>
</evidence>
<comment type="subcellular location">
    <subcellularLocation>
        <location evidence="1">Nucleus</location>
    </subcellularLocation>
</comment>
<keyword evidence="4" id="KW-0804">Transcription</keyword>
<evidence type="ECO:0000313" key="8">
    <source>
        <dbReference type="Proteomes" id="UP001295684"/>
    </source>
</evidence>
<evidence type="ECO:0000256" key="2">
    <source>
        <dbReference type="ARBA" id="ARBA00023015"/>
    </source>
</evidence>
<evidence type="ECO:0000256" key="6">
    <source>
        <dbReference type="SAM" id="MobiDB-lite"/>
    </source>
</evidence>
<evidence type="ECO:0000256" key="1">
    <source>
        <dbReference type="ARBA" id="ARBA00004123"/>
    </source>
</evidence>
<keyword evidence="2" id="KW-0805">Transcription regulation</keyword>
<protein>
    <submittedName>
        <fullName evidence="7">Uncharacterized protein</fullName>
    </submittedName>
</protein>
<accession>A0AAD1XQE3</accession>
<dbReference type="EMBL" id="CAMPGE010018824">
    <property type="protein sequence ID" value="CAI2377203.1"/>
    <property type="molecule type" value="Genomic_DNA"/>
</dbReference>
<name>A0AAD1XQE3_EUPCR</name>
<comment type="caution">
    <text evidence="7">The sequence shown here is derived from an EMBL/GenBank/DDBJ whole genome shotgun (WGS) entry which is preliminary data.</text>
</comment>
<dbReference type="SMART" id="SM00521">
    <property type="entry name" value="CBF"/>
    <property type="match status" value="1"/>
</dbReference>
<evidence type="ECO:0000256" key="5">
    <source>
        <dbReference type="ARBA" id="ARBA00023242"/>
    </source>
</evidence>
<dbReference type="Proteomes" id="UP001295684">
    <property type="component" value="Unassembled WGS sequence"/>
</dbReference>
<reference evidence="7" key="1">
    <citation type="submission" date="2023-07" db="EMBL/GenBank/DDBJ databases">
        <authorList>
            <consortium name="AG Swart"/>
            <person name="Singh M."/>
            <person name="Singh A."/>
            <person name="Seah K."/>
            <person name="Emmerich C."/>
        </authorList>
    </citation>
    <scope>NUCLEOTIDE SEQUENCE</scope>
    <source>
        <strain evidence="7">DP1</strain>
    </source>
</reference>
<proteinExistence type="predicted"/>
<dbReference type="GO" id="GO:0005634">
    <property type="term" value="C:nucleus"/>
    <property type="evidence" value="ECO:0007669"/>
    <property type="project" value="UniProtKB-SubCell"/>
</dbReference>
<keyword evidence="3" id="KW-0238">DNA-binding</keyword>
<dbReference type="Gene3D" id="6.10.250.2430">
    <property type="match status" value="1"/>
</dbReference>
<evidence type="ECO:0000256" key="4">
    <source>
        <dbReference type="ARBA" id="ARBA00023163"/>
    </source>
</evidence>
<sequence>MDQQSNNKPNFFQKSPQISFAESPALSLFKGFSKNLLGSSNLNLTKKVSDISLHKPSPCLSSIKPTPQYDPFSFLGNGPESLALDTKPMKYIKLDFLPIGSPEINFVLGPPAMDLQQKGTSTKSNLLEPSKSMFAKHTQVPSDEKIAIKHIQNGGPTIYVTNKRVNRILKRRKKRVAFLIEHPEFSLPYKFRTKGPRHESRSKSAKNRRRKIDGRFAKVGDVPIDFTVSINDPNLRSSTRDQSEEDIVRNNI</sequence>
<feature type="compositionally biased region" description="Basic residues" evidence="6">
    <location>
        <begin position="203"/>
        <end position="212"/>
    </location>
</feature>
<dbReference type="InterPro" id="IPR001289">
    <property type="entry name" value="NFYA"/>
</dbReference>
<gene>
    <name evidence="7" type="ORF">ECRASSUSDP1_LOCUS18586</name>
</gene>
<organism evidence="7 8">
    <name type="scientific">Euplotes crassus</name>
    <dbReference type="NCBI Taxonomy" id="5936"/>
    <lineage>
        <taxon>Eukaryota</taxon>
        <taxon>Sar</taxon>
        <taxon>Alveolata</taxon>
        <taxon>Ciliophora</taxon>
        <taxon>Intramacronucleata</taxon>
        <taxon>Spirotrichea</taxon>
        <taxon>Hypotrichia</taxon>
        <taxon>Euplotida</taxon>
        <taxon>Euplotidae</taxon>
        <taxon>Moneuplotes</taxon>
    </lineage>
</organism>
<evidence type="ECO:0000256" key="3">
    <source>
        <dbReference type="ARBA" id="ARBA00023125"/>
    </source>
</evidence>
<keyword evidence="5" id="KW-0539">Nucleus</keyword>
<feature type="region of interest" description="Disordered" evidence="6">
    <location>
        <begin position="192"/>
        <end position="213"/>
    </location>
</feature>